<evidence type="ECO:0000259" key="3">
    <source>
        <dbReference type="Pfam" id="PF25540"/>
    </source>
</evidence>
<name>A0A2S5B0F4_9BASI</name>
<sequence length="424" mass="46848">MVIQADPQSLMDGLGVPSSGQDAEEASPNPADVVDLSLTRFALQPALASSPNKDNLQAQLARLQLEAQHRGNNSRKDDYRDRIQALRGEIEARKDDLLDWAEQFENTEAVVQERQTRLQELEATRPTLRPGAEGDTGDIHQRSLGPPFILVLIDASTAPFNEDAISRGFSGGIEMGQRVRWEVEKDLREHNIDLDDGDNDEPLDTRSDAPPAILTFVWHNRKALVYNLQQNRIIRSEDSWDAFVAGFQAEPNNQVQDTGELPIDQFMAKMLRTFGRCKNLKRIYLAGIHLETLIEACPEIKPQNAHPFFIRVGPKMVLINHRETDDQREVLLGFGARVATFLRYFSSDNGLGGDLGWAFRASTPPVGPGDQNLEEGDDPNGYAPVYNTAQFSGAGSWAKTGGSSGARSRAGRAWLGGTTSQCLT</sequence>
<evidence type="ECO:0000256" key="1">
    <source>
        <dbReference type="SAM" id="Coils"/>
    </source>
</evidence>
<evidence type="ECO:0000313" key="5">
    <source>
        <dbReference type="Proteomes" id="UP000237144"/>
    </source>
</evidence>
<dbReference type="AlphaFoldDB" id="A0A2S5B0F4"/>
<reference evidence="4 5" key="1">
    <citation type="journal article" date="2018" name="Front. Microbiol.">
        <title>Prospects for Fungal Bioremediation of Acidic Radioactive Waste Sites: Characterization and Genome Sequence of Rhodotorula taiwanensis MD1149.</title>
        <authorList>
            <person name="Tkavc R."/>
            <person name="Matrosova V.Y."/>
            <person name="Grichenko O.E."/>
            <person name="Gostincar C."/>
            <person name="Volpe R.P."/>
            <person name="Klimenkova P."/>
            <person name="Gaidamakova E.K."/>
            <person name="Zhou C.E."/>
            <person name="Stewart B.J."/>
            <person name="Lyman M.G."/>
            <person name="Malfatti S.A."/>
            <person name="Rubinfeld B."/>
            <person name="Courtot M."/>
            <person name="Singh J."/>
            <person name="Dalgard C.L."/>
            <person name="Hamilton T."/>
            <person name="Frey K.G."/>
            <person name="Gunde-Cimerman N."/>
            <person name="Dugan L."/>
            <person name="Daly M.J."/>
        </authorList>
    </citation>
    <scope>NUCLEOTIDE SEQUENCE [LARGE SCALE GENOMIC DNA]</scope>
    <source>
        <strain evidence="4 5">MD1149</strain>
    </source>
</reference>
<dbReference type="PANTHER" id="PTHR37543">
    <property type="entry name" value="CCCH ZINC FINGER DNA BINDING PROTEIN (AFU_ORTHOLOGUE AFUA_5G12760)"/>
    <property type="match status" value="1"/>
</dbReference>
<comment type="caution">
    <text evidence="4">The sequence shown here is derived from an EMBL/GenBank/DDBJ whole genome shotgun (WGS) entry which is preliminary data.</text>
</comment>
<dbReference type="Proteomes" id="UP000237144">
    <property type="component" value="Unassembled WGS sequence"/>
</dbReference>
<keyword evidence="1" id="KW-0175">Coiled coil</keyword>
<protein>
    <recommendedName>
        <fullName evidence="3">DUF7923 domain-containing protein</fullName>
    </recommendedName>
</protein>
<evidence type="ECO:0000313" key="4">
    <source>
        <dbReference type="EMBL" id="POY70246.1"/>
    </source>
</evidence>
<proteinExistence type="predicted"/>
<dbReference type="PANTHER" id="PTHR37543:SF1">
    <property type="entry name" value="CCCH ZINC FINGER DNA BINDING PROTEIN (AFU_ORTHOLOGUE AFUA_5G12760)"/>
    <property type="match status" value="1"/>
</dbReference>
<feature type="coiled-coil region" evidence="1">
    <location>
        <begin position="53"/>
        <end position="124"/>
    </location>
</feature>
<feature type="domain" description="DUF7923" evidence="3">
    <location>
        <begin position="147"/>
        <end position="292"/>
    </location>
</feature>
<dbReference type="EMBL" id="PJQD01000140">
    <property type="protein sequence ID" value="POY70246.1"/>
    <property type="molecule type" value="Genomic_DNA"/>
</dbReference>
<feature type="region of interest" description="Disordered" evidence="2">
    <location>
        <begin position="1"/>
        <end position="29"/>
    </location>
</feature>
<accession>A0A2S5B0F4</accession>
<gene>
    <name evidence="4" type="ORF">BMF94_6830</name>
</gene>
<keyword evidence="5" id="KW-1185">Reference proteome</keyword>
<dbReference type="OrthoDB" id="2524069at2759"/>
<dbReference type="Pfam" id="PF25540">
    <property type="entry name" value="DUF7923"/>
    <property type="match status" value="1"/>
</dbReference>
<dbReference type="InterPro" id="IPR057683">
    <property type="entry name" value="DUF7923"/>
</dbReference>
<evidence type="ECO:0000256" key="2">
    <source>
        <dbReference type="SAM" id="MobiDB-lite"/>
    </source>
</evidence>
<organism evidence="4 5">
    <name type="scientific">Rhodotorula taiwanensis</name>
    <dbReference type="NCBI Taxonomy" id="741276"/>
    <lineage>
        <taxon>Eukaryota</taxon>
        <taxon>Fungi</taxon>
        <taxon>Dikarya</taxon>
        <taxon>Basidiomycota</taxon>
        <taxon>Pucciniomycotina</taxon>
        <taxon>Microbotryomycetes</taxon>
        <taxon>Sporidiobolales</taxon>
        <taxon>Sporidiobolaceae</taxon>
        <taxon>Rhodotorula</taxon>
    </lineage>
</organism>